<keyword evidence="9" id="KW-0812">Transmembrane</keyword>
<gene>
    <name evidence="12" type="ORF">CHH28_05840</name>
</gene>
<comment type="cofactor">
    <cofactor evidence="1">
        <name>Zn(2+)</name>
        <dbReference type="ChEBI" id="CHEBI:29105"/>
    </cofactor>
</comment>
<dbReference type="OrthoDB" id="9805070at2"/>
<dbReference type="GO" id="GO:0046872">
    <property type="term" value="F:metal ion binding"/>
    <property type="evidence" value="ECO:0007669"/>
    <property type="project" value="UniProtKB-KW"/>
</dbReference>
<dbReference type="KEGG" id="bsan:CHH28_05840"/>
<evidence type="ECO:0000256" key="8">
    <source>
        <dbReference type="SAM" id="MobiDB-lite"/>
    </source>
</evidence>
<evidence type="ECO:0000256" key="2">
    <source>
        <dbReference type="ARBA" id="ARBA00004196"/>
    </source>
</evidence>
<dbReference type="Gene3D" id="3.10.450.350">
    <property type="match status" value="2"/>
</dbReference>
<evidence type="ECO:0000256" key="5">
    <source>
        <dbReference type="ARBA" id="ARBA00022801"/>
    </source>
</evidence>
<keyword evidence="13" id="KW-1185">Reference proteome</keyword>
<dbReference type="InterPro" id="IPR011055">
    <property type="entry name" value="Dup_hybrid_motif"/>
</dbReference>
<sequence length="459" mass="50720">MPLPGRLQYFPAPHLIAASALLLLLAVIFVLPSPQPSQRSVTTKLVIPAADEQPKPLAAPTQNSNTSDATTIADTQSSETQPSAVEPIITEPQLTWEEDTIKPGDSLSTLFERNTLRAADMLEVAAKLPKDALKLQPGQTLRWVRSDDNGVLHLEILISPLARHALARDEQGKLGYQLLERDAEYRPHHAKATINNSLFVDGTSAGIPEEILIELAGIFGWDIDFALDIREGDQFSLIFEEVFLDGEKIGNGDILIARFINNGRDLTAIRFEDDEGNSSYYTPEGRSMRKAFLRNPIDFFRISSRFNLSRKHPVLNRIRAHKGTDYAAPRGTPIKAAGDGKITFAGRKGGYGNVVIIQHGSRYQTLYAHLSKFNRNARKGRSIKQGQIIGYVGSTGLATGPHLHYEFLVDGVHRDSLRVKLPKAESIAKSDKPQFLQHAQTMQSWLESNGDVASAESFE</sequence>
<dbReference type="InterPro" id="IPR045834">
    <property type="entry name" value="Csd3_N2"/>
</dbReference>
<dbReference type="SUPFAM" id="SSF51261">
    <property type="entry name" value="Duplicated hybrid motif"/>
    <property type="match status" value="1"/>
</dbReference>
<evidence type="ECO:0000259" key="11">
    <source>
        <dbReference type="Pfam" id="PF19425"/>
    </source>
</evidence>
<comment type="subcellular location">
    <subcellularLocation>
        <location evidence="2">Cell envelope</location>
    </subcellularLocation>
</comment>
<proteinExistence type="predicted"/>
<evidence type="ECO:0000256" key="6">
    <source>
        <dbReference type="ARBA" id="ARBA00022833"/>
    </source>
</evidence>
<dbReference type="AlphaFoldDB" id="A0A222FJ26"/>
<keyword evidence="7" id="KW-0482">Metalloprotease</keyword>
<dbReference type="Pfam" id="PF19425">
    <property type="entry name" value="Csd3_N2"/>
    <property type="match status" value="1"/>
</dbReference>
<keyword evidence="9" id="KW-0472">Membrane</keyword>
<dbReference type="GO" id="GO:0030313">
    <property type="term" value="C:cell envelope"/>
    <property type="evidence" value="ECO:0007669"/>
    <property type="project" value="UniProtKB-SubCell"/>
</dbReference>
<evidence type="ECO:0000256" key="1">
    <source>
        <dbReference type="ARBA" id="ARBA00001947"/>
    </source>
</evidence>
<dbReference type="InterPro" id="IPR016047">
    <property type="entry name" value="M23ase_b-sheet_dom"/>
</dbReference>
<evidence type="ECO:0000256" key="4">
    <source>
        <dbReference type="ARBA" id="ARBA00022723"/>
    </source>
</evidence>
<dbReference type="InterPro" id="IPR050570">
    <property type="entry name" value="Cell_wall_metabolism_enzyme"/>
</dbReference>
<evidence type="ECO:0000259" key="10">
    <source>
        <dbReference type="Pfam" id="PF01551"/>
    </source>
</evidence>
<dbReference type="CDD" id="cd12797">
    <property type="entry name" value="M23_peptidase"/>
    <property type="match status" value="1"/>
</dbReference>
<dbReference type="GO" id="GO:0006508">
    <property type="term" value="P:proteolysis"/>
    <property type="evidence" value="ECO:0007669"/>
    <property type="project" value="UniProtKB-KW"/>
</dbReference>
<feature type="compositionally biased region" description="Polar residues" evidence="8">
    <location>
        <begin position="60"/>
        <end position="83"/>
    </location>
</feature>
<feature type="domain" description="M23ase beta-sheet core" evidence="10">
    <location>
        <begin position="320"/>
        <end position="414"/>
    </location>
</feature>
<dbReference type="EMBL" id="CP022530">
    <property type="protein sequence ID" value="ASP38233.1"/>
    <property type="molecule type" value="Genomic_DNA"/>
</dbReference>
<evidence type="ECO:0000256" key="3">
    <source>
        <dbReference type="ARBA" id="ARBA00022670"/>
    </source>
</evidence>
<dbReference type="FunFam" id="2.70.70.10:FF:000002">
    <property type="entry name" value="Murein DD-endopeptidase MepM"/>
    <property type="match status" value="1"/>
</dbReference>
<organism evidence="12 13">
    <name type="scientific">Bacterioplanes sanyensis</name>
    <dbReference type="NCBI Taxonomy" id="1249553"/>
    <lineage>
        <taxon>Bacteria</taxon>
        <taxon>Pseudomonadati</taxon>
        <taxon>Pseudomonadota</taxon>
        <taxon>Gammaproteobacteria</taxon>
        <taxon>Oceanospirillales</taxon>
        <taxon>Oceanospirillaceae</taxon>
        <taxon>Bacterioplanes</taxon>
    </lineage>
</organism>
<reference evidence="12 13" key="1">
    <citation type="submission" date="2017-07" db="EMBL/GenBank/DDBJ databases">
        <title>Annotated genome sequence of Bacterioplanes sanyensis isolated from Red Sea.</title>
        <authorList>
            <person name="Rehman Z.U."/>
        </authorList>
    </citation>
    <scope>NUCLEOTIDE SEQUENCE [LARGE SCALE GENOMIC DNA]</scope>
    <source>
        <strain evidence="12 13">NV9</strain>
    </source>
</reference>
<keyword evidence="9" id="KW-1133">Transmembrane helix</keyword>
<evidence type="ECO:0000256" key="9">
    <source>
        <dbReference type="SAM" id="Phobius"/>
    </source>
</evidence>
<keyword evidence="4" id="KW-0479">Metal-binding</keyword>
<name>A0A222FJ26_9GAMM</name>
<keyword evidence="6" id="KW-0862">Zinc</keyword>
<dbReference type="Pfam" id="PF01551">
    <property type="entry name" value="Peptidase_M23"/>
    <property type="match status" value="1"/>
</dbReference>
<evidence type="ECO:0000313" key="13">
    <source>
        <dbReference type="Proteomes" id="UP000202440"/>
    </source>
</evidence>
<dbReference type="PANTHER" id="PTHR21666:SF288">
    <property type="entry name" value="CELL DIVISION PROTEIN YTFB"/>
    <property type="match status" value="1"/>
</dbReference>
<dbReference type="PANTHER" id="PTHR21666">
    <property type="entry name" value="PEPTIDASE-RELATED"/>
    <property type="match status" value="1"/>
</dbReference>
<keyword evidence="3" id="KW-0645">Protease</keyword>
<feature type="region of interest" description="Disordered" evidence="8">
    <location>
        <begin position="52"/>
        <end position="84"/>
    </location>
</feature>
<protein>
    <submittedName>
        <fullName evidence="12">Peptidase M23</fullName>
    </submittedName>
</protein>
<evidence type="ECO:0000256" key="7">
    <source>
        <dbReference type="ARBA" id="ARBA00023049"/>
    </source>
</evidence>
<dbReference type="Proteomes" id="UP000202440">
    <property type="component" value="Chromosome"/>
</dbReference>
<dbReference type="RefSeq" id="WP_094059432.1">
    <property type="nucleotide sequence ID" value="NZ_CP022530.1"/>
</dbReference>
<evidence type="ECO:0000313" key="12">
    <source>
        <dbReference type="EMBL" id="ASP38233.1"/>
    </source>
</evidence>
<accession>A0A222FJ26</accession>
<keyword evidence="5" id="KW-0378">Hydrolase</keyword>
<feature type="transmembrane region" description="Helical" evidence="9">
    <location>
        <begin position="12"/>
        <end position="31"/>
    </location>
</feature>
<dbReference type="Gene3D" id="2.70.70.10">
    <property type="entry name" value="Glucose Permease (Domain IIA)"/>
    <property type="match status" value="1"/>
</dbReference>
<feature type="domain" description="Csd3-like second N-terminal" evidence="11">
    <location>
        <begin position="184"/>
        <end position="307"/>
    </location>
</feature>
<dbReference type="GO" id="GO:0004222">
    <property type="term" value="F:metalloendopeptidase activity"/>
    <property type="evidence" value="ECO:0007669"/>
    <property type="project" value="TreeGrafter"/>
</dbReference>